<dbReference type="Proteomes" id="UP000823388">
    <property type="component" value="Chromosome 5K"/>
</dbReference>
<protein>
    <submittedName>
        <fullName evidence="5">Uncharacterized protein</fullName>
    </submittedName>
</protein>
<dbReference type="SUPFAM" id="SSF51445">
    <property type="entry name" value="(Trans)glycosidases"/>
    <property type="match status" value="1"/>
</dbReference>
<accession>A0A8T0SUJ2</accession>
<reference evidence="5 6" key="1">
    <citation type="submission" date="2020-05" db="EMBL/GenBank/DDBJ databases">
        <title>WGS assembly of Panicum virgatum.</title>
        <authorList>
            <person name="Lovell J.T."/>
            <person name="Jenkins J."/>
            <person name="Shu S."/>
            <person name="Juenger T.E."/>
            <person name="Schmutz J."/>
        </authorList>
    </citation>
    <scope>NUCLEOTIDE SEQUENCE [LARGE SCALE GENOMIC DNA]</scope>
    <source>
        <strain evidence="6">cv. AP13</strain>
    </source>
</reference>
<dbReference type="GO" id="GO:0004553">
    <property type="term" value="F:hydrolase activity, hydrolyzing O-glycosyl compounds"/>
    <property type="evidence" value="ECO:0007669"/>
    <property type="project" value="InterPro"/>
</dbReference>
<comment type="similarity">
    <text evidence="1 4">Belongs to the glycosyl hydrolase 17 family.</text>
</comment>
<dbReference type="GO" id="GO:0005975">
    <property type="term" value="P:carbohydrate metabolic process"/>
    <property type="evidence" value="ECO:0007669"/>
    <property type="project" value="InterPro"/>
</dbReference>
<dbReference type="InterPro" id="IPR000490">
    <property type="entry name" value="Glyco_hydro_17"/>
</dbReference>
<evidence type="ECO:0000256" key="1">
    <source>
        <dbReference type="ARBA" id="ARBA00008773"/>
    </source>
</evidence>
<dbReference type="InterPro" id="IPR017853">
    <property type="entry name" value="GH"/>
</dbReference>
<organism evidence="5 6">
    <name type="scientific">Panicum virgatum</name>
    <name type="common">Blackwell switchgrass</name>
    <dbReference type="NCBI Taxonomy" id="38727"/>
    <lineage>
        <taxon>Eukaryota</taxon>
        <taxon>Viridiplantae</taxon>
        <taxon>Streptophyta</taxon>
        <taxon>Embryophyta</taxon>
        <taxon>Tracheophyta</taxon>
        <taxon>Spermatophyta</taxon>
        <taxon>Magnoliopsida</taxon>
        <taxon>Liliopsida</taxon>
        <taxon>Poales</taxon>
        <taxon>Poaceae</taxon>
        <taxon>PACMAD clade</taxon>
        <taxon>Panicoideae</taxon>
        <taxon>Panicodae</taxon>
        <taxon>Paniceae</taxon>
        <taxon>Panicinae</taxon>
        <taxon>Panicum</taxon>
        <taxon>Panicum sect. Hiantes</taxon>
    </lineage>
</organism>
<dbReference type="AlphaFoldDB" id="A0A8T0SUJ2"/>
<sequence length="281" mass="29353">MVSTRRPARAGVESVGVCYGMVGNDLPPPTAVVKLYKSLGINRMRIYAPDTHVLGALRGSGIRLVLGVANEDLAANRASAASWVRANVKPYNPAVRIAYVAAGNEVQGGAARSILPAMRNLAAALAAAGLAGVKVSTCVRLDVVASSFPPSGGVFAQPYMADIARFLAAAGAPLLANVYPYFAYKEDPRSISLGYATVVVSESGWPSAGGFAASVENARAYNQGVVEHSGKGKGTPKRPGAALEAYVFAMFNENQKPGDPTEKSFGLFHPNKSAVSPIRFR</sequence>
<evidence type="ECO:0000313" key="5">
    <source>
        <dbReference type="EMBL" id="KAG2603262.1"/>
    </source>
</evidence>
<evidence type="ECO:0000313" key="6">
    <source>
        <dbReference type="Proteomes" id="UP000823388"/>
    </source>
</evidence>
<name>A0A8T0SUJ2_PANVG</name>
<keyword evidence="3" id="KW-0326">Glycosidase</keyword>
<dbReference type="EMBL" id="CM029045">
    <property type="protein sequence ID" value="KAG2603262.1"/>
    <property type="molecule type" value="Genomic_DNA"/>
</dbReference>
<evidence type="ECO:0000256" key="3">
    <source>
        <dbReference type="ARBA" id="ARBA00023295"/>
    </source>
</evidence>
<proteinExistence type="inferred from homology"/>
<dbReference type="InterPro" id="IPR044965">
    <property type="entry name" value="Glyco_hydro_17_plant"/>
</dbReference>
<dbReference type="Pfam" id="PF00332">
    <property type="entry name" value="Glyco_hydro_17"/>
    <property type="match status" value="2"/>
</dbReference>
<dbReference type="PANTHER" id="PTHR32227">
    <property type="entry name" value="GLUCAN ENDO-1,3-BETA-GLUCOSIDASE BG1-RELATED-RELATED"/>
    <property type="match status" value="1"/>
</dbReference>
<comment type="caution">
    <text evidence="5">The sequence shown here is derived from an EMBL/GenBank/DDBJ whole genome shotgun (WGS) entry which is preliminary data.</text>
</comment>
<dbReference type="Gene3D" id="3.20.20.80">
    <property type="entry name" value="Glycosidases"/>
    <property type="match status" value="2"/>
</dbReference>
<keyword evidence="6" id="KW-1185">Reference proteome</keyword>
<evidence type="ECO:0000256" key="4">
    <source>
        <dbReference type="RuleBase" id="RU004335"/>
    </source>
</evidence>
<keyword evidence="2" id="KW-0378">Hydrolase</keyword>
<gene>
    <name evidence="5" type="ORF">PVAP13_5KG759100</name>
</gene>
<evidence type="ECO:0000256" key="2">
    <source>
        <dbReference type="ARBA" id="ARBA00022801"/>
    </source>
</evidence>